<feature type="domain" description="Histone deacetylase" evidence="6">
    <location>
        <begin position="28"/>
        <end position="322"/>
    </location>
</feature>
<dbReference type="Pfam" id="PF00850">
    <property type="entry name" value="Hist_deacetyl"/>
    <property type="match status" value="1"/>
</dbReference>
<feature type="coiled-coil region" evidence="5">
    <location>
        <begin position="645"/>
        <end position="672"/>
    </location>
</feature>
<dbReference type="PRINTS" id="PR01270">
    <property type="entry name" value="HDASUPER"/>
</dbReference>
<dbReference type="GO" id="GO:0019213">
    <property type="term" value="F:deacetylase activity"/>
    <property type="evidence" value="ECO:0007669"/>
    <property type="project" value="TreeGrafter"/>
</dbReference>
<dbReference type="Proteomes" id="UP000008672">
    <property type="component" value="Unassembled WGS sequence"/>
</dbReference>
<dbReference type="GeneTree" id="ENSGT00940000160061"/>
<dbReference type="InParanoid" id="H3B9N9"/>
<dbReference type="PANTHER" id="PTHR10625">
    <property type="entry name" value="HISTONE DEACETYLASE HDAC1-RELATED"/>
    <property type="match status" value="1"/>
</dbReference>
<evidence type="ECO:0000256" key="1">
    <source>
        <dbReference type="ARBA" id="ARBA00004123"/>
    </source>
</evidence>
<dbReference type="InterPro" id="IPR037138">
    <property type="entry name" value="His_deacetylse_dom_sf"/>
</dbReference>
<keyword evidence="4" id="KW-0539">Nucleus</keyword>
<evidence type="ECO:0000256" key="5">
    <source>
        <dbReference type="SAM" id="Coils"/>
    </source>
</evidence>
<dbReference type="HOGENOM" id="CLU_007727_6_0_1"/>
<keyword evidence="8" id="KW-1185">Reference proteome</keyword>
<name>H3B9N9_LATCH</name>
<dbReference type="EMBL" id="AFYH01055711">
    <property type="status" value="NOT_ANNOTATED_CDS"/>
    <property type="molecule type" value="Genomic_DNA"/>
</dbReference>
<reference evidence="8" key="1">
    <citation type="submission" date="2011-08" db="EMBL/GenBank/DDBJ databases">
        <title>The draft genome of Latimeria chalumnae.</title>
        <authorList>
            <person name="Di Palma F."/>
            <person name="Alfoldi J."/>
            <person name="Johnson J."/>
            <person name="Berlin A."/>
            <person name="Gnerre S."/>
            <person name="Jaffe D."/>
            <person name="MacCallum I."/>
            <person name="Young S."/>
            <person name="Walker B.J."/>
            <person name="Lander E."/>
            <person name="Lindblad-Toh K."/>
        </authorList>
    </citation>
    <scope>NUCLEOTIDE SEQUENCE [LARGE SCALE GENOMIC DNA]</scope>
    <source>
        <strain evidence="8">Wild caught</strain>
    </source>
</reference>
<organism evidence="7 8">
    <name type="scientific">Latimeria chalumnae</name>
    <name type="common">Coelacanth</name>
    <dbReference type="NCBI Taxonomy" id="7897"/>
    <lineage>
        <taxon>Eukaryota</taxon>
        <taxon>Metazoa</taxon>
        <taxon>Chordata</taxon>
        <taxon>Craniata</taxon>
        <taxon>Vertebrata</taxon>
        <taxon>Euteleostomi</taxon>
        <taxon>Coelacanthiformes</taxon>
        <taxon>Coelacanthidae</taxon>
        <taxon>Latimeria</taxon>
    </lineage>
</organism>
<dbReference type="Gene3D" id="3.40.800.20">
    <property type="entry name" value="Histone deacetylase domain"/>
    <property type="match status" value="1"/>
</dbReference>
<sequence>MASGTALIYDKEMTNYKLLWDYPACAIEVPERLSCSIERLKHYTLLERCVQVPVREATEEDILLVHRSEYLEAVKTTTSMDVEELKKFACNYTDVYFHQNIYHSARLALGATLQLVDSVLTEKVGNGMALVRPPGHHSQRSAANGFCVFNNVAIAAEYAKKKYGLNRILIVDWDVHHGQGIQYTFEEDPSVLYFSWHRYEHQRFWPNLRDSDFDAVGNGRGAGFNVNVPWNKVGMGNADYLAAFFHVLLPMAYEFNPELVLVSAGYDSAIGDPEGEMLATPECYSHLTHLLMSLASGKLCIVLEGGYNLRSLSESVCMTVQTLLGDCVPQIVGNLFPCLSAIESIQNVRAAHRQYWNFLKHQGQTPAQPAPTSHVPEKAPRPLVLKTEETGKANGDAKNFDEFMDSHMRKVLLSTPPVRSAAAVSARGDLALERCLQIRASEITKEEAVAFISGIDHECLQDRSILLCLGNLLEVLDKIIKKEVRNSLVVSPAVSVTSAFAVSWSIASGPNRVLLVTVGEMDIPFDIPSDGKILLLQISEKFCSGLKRHYTATQENKSCGDLFYAFFGLLLPLAYEYQPDLVMIALGPNSNIDTTTVSHLISLLQGLGEGRTLVIVQERESELRFVEFVAKMLLGDSAPALGCASVNTHENIMKLERQRQELQQHWKMLQHSGKVPV</sequence>
<dbReference type="EMBL" id="AFYH01055709">
    <property type="status" value="NOT_ANNOTATED_CDS"/>
    <property type="molecule type" value="Genomic_DNA"/>
</dbReference>
<keyword evidence="5" id="KW-0175">Coiled coil</keyword>
<evidence type="ECO:0000256" key="4">
    <source>
        <dbReference type="ARBA" id="ARBA00023242"/>
    </source>
</evidence>
<evidence type="ECO:0000313" key="8">
    <source>
        <dbReference type="Proteomes" id="UP000008672"/>
    </source>
</evidence>
<dbReference type="GO" id="GO:0016787">
    <property type="term" value="F:hydrolase activity"/>
    <property type="evidence" value="ECO:0007669"/>
    <property type="project" value="UniProtKB-KW"/>
</dbReference>
<dbReference type="GO" id="GO:0040029">
    <property type="term" value="P:epigenetic regulation of gene expression"/>
    <property type="evidence" value="ECO:0007669"/>
    <property type="project" value="TreeGrafter"/>
</dbReference>
<dbReference type="PANTHER" id="PTHR10625:SF43">
    <property type="entry name" value="POLYAMINE DEACETYLASE HDAC10"/>
    <property type="match status" value="1"/>
</dbReference>
<dbReference type="InterPro" id="IPR023696">
    <property type="entry name" value="Ureohydrolase_dom_sf"/>
</dbReference>
<proteinExistence type="inferred from homology"/>
<dbReference type="OMA" id="MAMMCVV"/>
<evidence type="ECO:0000259" key="6">
    <source>
        <dbReference type="Pfam" id="PF00850"/>
    </source>
</evidence>
<dbReference type="EMBL" id="AFYH01055715">
    <property type="status" value="NOT_ANNOTATED_CDS"/>
    <property type="molecule type" value="Genomic_DNA"/>
</dbReference>
<dbReference type="EMBL" id="AFYH01055714">
    <property type="status" value="NOT_ANNOTATED_CDS"/>
    <property type="molecule type" value="Genomic_DNA"/>
</dbReference>
<keyword evidence="3" id="KW-0378">Hydrolase</keyword>
<dbReference type="EMBL" id="AFYH01055708">
    <property type="status" value="NOT_ANNOTATED_CDS"/>
    <property type="molecule type" value="Genomic_DNA"/>
</dbReference>
<dbReference type="EMBL" id="AFYH01055713">
    <property type="status" value="NOT_ANNOTATED_CDS"/>
    <property type="molecule type" value="Genomic_DNA"/>
</dbReference>
<gene>
    <name evidence="7" type="primary">HDAC10</name>
</gene>
<dbReference type="eggNOG" id="KOG1343">
    <property type="taxonomic scope" value="Eukaryota"/>
</dbReference>
<dbReference type="InterPro" id="IPR000286">
    <property type="entry name" value="HDACs"/>
</dbReference>
<dbReference type="FunCoup" id="H3B9N9">
    <property type="interactions" value="1661"/>
</dbReference>
<reference evidence="7" key="2">
    <citation type="submission" date="2025-08" db="UniProtKB">
        <authorList>
            <consortium name="Ensembl"/>
        </authorList>
    </citation>
    <scope>IDENTIFICATION</scope>
</reference>
<dbReference type="GO" id="GO:0005634">
    <property type="term" value="C:nucleus"/>
    <property type="evidence" value="ECO:0007669"/>
    <property type="project" value="UniProtKB-SubCell"/>
</dbReference>
<dbReference type="SUPFAM" id="SSF52768">
    <property type="entry name" value="Arginase/deacetylase"/>
    <property type="match status" value="1"/>
</dbReference>
<accession>H3B9N9</accession>
<dbReference type="Ensembl" id="ENSLACT00000018743.1">
    <property type="protein sequence ID" value="ENSLACP00000018610.1"/>
    <property type="gene ID" value="ENSLACG00000016386.1"/>
</dbReference>
<evidence type="ECO:0000313" key="7">
    <source>
        <dbReference type="Ensembl" id="ENSLACP00000018610.1"/>
    </source>
</evidence>
<evidence type="ECO:0000256" key="2">
    <source>
        <dbReference type="ARBA" id="ARBA00007738"/>
    </source>
</evidence>
<dbReference type="EMBL" id="AFYH01055712">
    <property type="status" value="NOT_ANNOTATED_CDS"/>
    <property type="molecule type" value="Genomic_DNA"/>
</dbReference>
<dbReference type="EMBL" id="AFYH01055710">
    <property type="status" value="NOT_ANNOTATED_CDS"/>
    <property type="molecule type" value="Genomic_DNA"/>
</dbReference>
<evidence type="ECO:0000256" key="3">
    <source>
        <dbReference type="ARBA" id="ARBA00022801"/>
    </source>
</evidence>
<dbReference type="EMBL" id="AFYH01055707">
    <property type="status" value="NOT_ANNOTATED_CDS"/>
    <property type="molecule type" value="Genomic_DNA"/>
</dbReference>
<dbReference type="InterPro" id="IPR023801">
    <property type="entry name" value="His_deacetylse_dom"/>
</dbReference>
<comment type="similarity">
    <text evidence="2">Belongs to the histone deacetylase family. HD type 2 subfamily.</text>
</comment>
<reference evidence="7" key="3">
    <citation type="submission" date="2025-09" db="UniProtKB">
        <authorList>
            <consortium name="Ensembl"/>
        </authorList>
    </citation>
    <scope>IDENTIFICATION</scope>
</reference>
<dbReference type="FunFam" id="3.40.800.20:FF:000005">
    <property type="entry name" value="histone deacetylase 6"/>
    <property type="match status" value="1"/>
</dbReference>
<comment type="subcellular location">
    <subcellularLocation>
        <location evidence="1">Nucleus</location>
    </subcellularLocation>
</comment>
<protein>
    <submittedName>
        <fullName evidence="7">Histone deacetylase 10</fullName>
    </submittedName>
</protein>
<dbReference type="AlphaFoldDB" id="H3B9N9"/>
<dbReference type="STRING" id="7897.ENSLACP00000018610"/>